<name>A0ABT2PVN5_9MOLU</name>
<accession>A0ABT2PVN5</accession>
<keyword evidence="2" id="KW-1185">Reference proteome</keyword>
<dbReference type="SUPFAM" id="SSF55874">
    <property type="entry name" value="ATPase domain of HSP90 chaperone/DNA topoisomerase II/histidine kinase"/>
    <property type="match status" value="1"/>
</dbReference>
<keyword evidence="1" id="KW-0547">Nucleotide-binding</keyword>
<gene>
    <name evidence="1" type="ORF">N7603_04940</name>
</gene>
<evidence type="ECO:0000313" key="2">
    <source>
        <dbReference type="Proteomes" id="UP001209076"/>
    </source>
</evidence>
<proteinExistence type="predicted"/>
<dbReference type="InterPro" id="IPR036890">
    <property type="entry name" value="HATPase_C_sf"/>
</dbReference>
<protein>
    <submittedName>
        <fullName evidence="1">ATP-binding protein</fullName>
    </submittedName>
</protein>
<dbReference type="Pfam" id="PF13589">
    <property type="entry name" value="HATPase_c_3"/>
    <property type="match status" value="1"/>
</dbReference>
<dbReference type="RefSeq" id="WP_262096258.1">
    <property type="nucleotide sequence ID" value="NZ_JAOEGN010000007.1"/>
</dbReference>
<dbReference type="Gene3D" id="3.30.565.10">
    <property type="entry name" value="Histidine kinase-like ATPase, C-terminal domain"/>
    <property type="match status" value="1"/>
</dbReference>
<dbReference type="EMBL" id="JAOEGN010000007">
    <property type="protein sequence ID" value="MCU0104997.1"/>
    <property type="molecule type" value="Genomic_DNA"/>
</dbReference>
<evidence type="ECO:0000313" key="1">
    <source>
        <dbReference type="EMBL" id="MCU0104997.1"/>
    </source>
</evidence>
<dbReference type="Proteomes" id="UP001209076">
    <property type="component" value="Unassembled WGS sequence"/>
</dbReference>
<dbReference type="GO" id="GO:0005524">
    <property type="term" value="F:ATP binding"/>
    <property type="evidence" value="ECO:0007669"/>
    <property type="project" value="UniProtKB-KW"/>
</dbReference>
<comment type="caution">
    <text evidence="1">The sequence shown here is derived from an EMBL/GenBank/DDBJ whole genome shotgun (WGS) entry which is preliminary data.</text>
</comment>
<reference evidence="2" key="1">
    <citation type="submission" date="2023-07" db="EMBL/GenBank/DDBJ databases">
        <title>Novel Mycoplasma species identified in domestic and wild animals.</title>
        <authorList>
            <person name="Volokhov D.V."/>
            <person name="Furtak V.A."/>
            <person name="Zagorodnyaya T.A."/>
        </authorList>
    </citation>
    <scope>NUCLEOTIDE SEQUENCE [LARGE SCALE GENOMIC DNA]</scope>
    <source>
        <strain evidence="2">92-19</strain>
    </source>
</reference>
<keyword evidence="1" id="KW-0067">ATP-binding</keyword>
<sequence>MLEETHKIKVKVHGHLLKELSEKLPSYSIALNELLKNAYDACANKVTVTINSKNSTIVIKDDGTGMSYTTIEGLFHLSQSTKVYGSISECGRPTQGSKGLGFLSVFKLGSFVKWITVHNNIKSKFEFDYSEAVKIDNLTDYDINYGSIEQIEPSYTEIFIQSSPEIISSLINYYSDDKILQKIIHSFLDDSFIVQLNIDEKSYSSENKVALENILPERLLYRVKYKTADKRIHFYCKDRLLSSIEYPNVYNEYLLDIDLAIYEFVSGNSKKVPSLYQSPIKNSITPLVFTNNNFFANYSLWNTEILRYQSNSSVLPQMIGSINIISSNPKMDFNAERTDFVENVLTKSILYNLSELNKMIQIEGSKMKPYLKDLDYVDENILLGEDFVLSEESAYKAIKSDFYFKDNVSIKIKDNIVIFDFLNILKTYTTVQKSISYNNVEIIHDIPSIWYTKKPQLDIKKKIQSIKNSLNQNIIDSIKIKIDGKDTNILKSYDTPCNVAIEITYDDPNTGDFIFSQTITIEKEDTKVNIPIKPLDLIDYGVVKSYTILVSTNLASLVTEINSLYRTGPRAFYVLATSIRSVFELCILELIKNNKLSSIIRTSIDDGNNVTVNVAAVVSYSKKQKSILDNFAKALGESPRGVKALLDASEYEIIMGKCNLGAHTSMLHLTTENLLLMGKKAGYFVVLCNEIIKDASIS</sequence>
<organism evidence="1 2">
    <name type="scientific">Paracholeplasma vituli</name>
    <dbReference type="NCBI Taxonomy" id="69473"/>
    <lineage>
        <taxon>Bacteria</taxon>
        <taxon>Bacillati</taxon>
        <taxon>Mycoplasmatota</taxon>
        <taxon>Mollicutes</taxon>
        <taxon>Acholeplasmatales</taxon>
        <taxon>Acholeplasmataceae</taxon>
        <taxon>Paracholeplasma</taxon>
    </lineage>
</organism>